<evidence type="ECO:0000313" key="2">
    <source>
        <dbReference type="EMBL" id="GFH23439.1"/>
    </source>
</evidence>
<organism evidence="2 3">
    <name type="scientific">Haematococcus lacustris</name>
    <name type="common">Green alga</name>
    <name type="synonym">Haematococcus pluvialis</name>
    <dbReference type="NCBI Taxonomy" id="44745"/>
    <lineage>
        <taxon>Eukaryota</taxon>
        <taxon>Viridiplantae</taxon>
        <taxon>Chlorophyta</taxon>
        <taxon>core chlorophytes</taxon>
        <taxon>Chlorophyceae</taxon>
        <taxon>CS clade</taxon>
        <taxon>Chlamydomonadales</taxon>
        <taxon>Haematococcaceae</taxon>
        <taxon>Haematococcus</taxon>
    </lineage>
</organism>
<name>A0A699ZUZ6_HAELA</name>
<keyword evidence="3" id="KW-1185">Reference proteome</keyword>
<reference evidence="2 3" key="1">
    <citation type="submission" date="2020-02" db="EMBL/GenBank/DDBJ databases">
        <title>Draft genome sequence of Haematococcus lacustris strain NIES-144.</title>
        <authorList>
            <person name="Morimoto D."/>
            <person name="Nakagawa S."/>
            <person name="Yoshida T."/>
            <person name="Sawayama S."/>
        </authorList>
    </citation>
    <scope>NUCLEOTIDE SEQUENCE [LARGE SCALE GENOMIC DNA]</scope>
    <source>
        <strain evidence="2 3">NIES-144</strain>
    </source>
</reference>
<proteinExistence type="predicted"/>
<dbReference type="EMBL" id="BLLF01002273">
    <property type="protein sequence ID" value="GFH23439.1"/>
    <property type="molecule type" value="Genomic_DNA"/>
</dbReference>
<dbReference type="AlphaFoldDB" id="A0A699ZUZ6"/>
<sequence length="62" mass="6744">MASTSQCTGVGVPRPVPGEPDINVVNRDNPRSATEGLHCAAALMDKQVETVLRHRHYGVLQY</sequence>
<evidence type="ECO:0000256" key="1">
    <source>
        <dbReference type="SAM" id="MobiDB-lite"/>
    </source>
</evidence>
<accession>A0A699ZUZ6</accession>
<dbReference type="Proteomes" id="UP000485058">
    <property type="component" value="Unassembled WGS sequence"/>
</dbReference>
<protein>
    <submittedName>
        <fullName evidence="2">Uncharacterized protein</fullName>
    </submittedName>
</protein>
<feature type="region of interest" description="Disordered" evidence="1">
    <location>
        <begin position="1"/>
        <end position="30"/>
    </location>
</feature>
<evidence type="ECO:0000313" key="3">
    <source>
        <dbReference type="Proteomes" id="UP000485058"/>
    </source>
</evidence>
<comment type="caution">
    <text evidence="2">The sequence shown here is derived from an EMBL/GenBank/DDBJ whole genome shotgun (WGS) entry which is preliminary data.</text>
</comment>
<gene>
    <name evidence="2" type="ORF">HaLaN_21051</name>
</gene>